<feature type="domain" description="Helicase SEN1 beta-barrel" evidence="13">
    <location>
        <begin position="1133"/>
        <end position="1245"/>
    </location>
</feature>
<dbReference type="InterPro" id="IPR024481">
    <property type="entry name" value="Helicase_Sen1_N"/>
</dbReference>
<feature type="region of interest" description="Disordered" evidence="9">
    <location>
        <begin position="970"/>
        <end position="1013"/>
    </location>
</feature>
<dbReference type="FunFam" id="3.40.50.300:FF:000326">
    <property type="entry name" value="P-loop containing nucleoside triphosphate hydrolase"/>
    <property type="match status" value="1"/>
</dbReference>
<accession>A0A4T0X5S3</accession>
<evidence type="ECO:0000256" key="8">
    <source>
        <dbReference type="SAM" id="Coils"/>
    </source>
</evidence>
<evidence type="ECO:0000256" key="5">
    <source>
        <dbReference type="ARBA" id="ARBA00022806"/>
    </source>
</evidence>
<name>A0A4T0X5S3_9ASCO</name>
<dbReference type="GO" id="GO:0006369">
    <property type="term" value="P:termination of RNA polymerase II transcription"/>
    <property type="evidence" value="ECO:0007669"/>
    <property type="project" value="TreeGrafter"/>
</dbReference>
<comment type="caution">
    <text evidence="14">The sequence shown here is derived from an EMBL/GenBank/DDBJ whole genome shotgun (WGS) entry which is preliminary data.</text>
</comment>
<evidence type="ECO:0000259" key="11">
    <source>
        <dbReference type="Pfam" id="PF13086"/>
    </source>
</evidence>
<keyword evidence="5" id="KW-0347">Helicase</keyword>
<dbReference type="GO" id="GO:0005694">
    <property type="term" value="C:chromosome"/>
    <property type="evidence" value="ECO:0007669"/>
    <property type="project" value="UniProtKB-ARBA"/>
</dbReference>
<dbReference type="GO" id="GO:0001147">
    <property type="term" value="F:transcription termination site sequence-specific DNA binding"/>
    <property type="evidence" value="ECO:0007669"/>
    <property type="project" value="TreeGrafter"/>
</dbReference>
<feature type="coiled-coil region" evidence="8">
    <location>
        <begin position="1444"/>
        <end position="1495"/>
    </location>
</feature>
<dbReference type="GO" id="GO:0003678">
    <property type="term" value="F:DNA helicase activity"/>
    <property type="evidence" value="ECO:0007669"/>
    <property type="project" value="UniProtKB-ARBA"/>
</dbReference>
<keyword evidence="4" id="KW-0378">Hydrolase</keyword>
<evidence type="ECO:0000256" key="4">
    <source>
        <dbReference type="ARBA" id="ARBA00022801"/>
    </source>
</evidence>
<dbReference type="InterPro" id="IPR047187">
    <property type="entry name" value="SF1_C_Upf1"/>
</dbReference>
<evidence type="ECO:0000256" key="3">
    <source>
        <dbReference type="ARBA" id="ARBA00022741"/>
    </source>
</evidence>
<dbReference type="Proteomes" id="UP000307173">
    <property type="component" value="Unassembled WGS sequence"/>
</dbReference>
<feature type="domain" description="DNA2/NAM7 helicase helicase" evidence="11">
    <location>
        <begin position="1295"/>
        <end position="1583"/>
    </location>
</feature>
<evidence type="ECO:0000313" key="14">
    <source>
        <dbReference type="EMBL" id="TID30357.1"/>
    </source>
</evidence>
<evidence type="ECO:0000256" key="9">
    <source>
        <dbReference type="SAM" id="MobiDB-lite"/>
    </source>
</evidence>
<dbReference type="Pfam" id="PF12726">
    <property type="entry name" value="SEN1_N"/>
    <property type="match status" value="1"/>
</dbReference>
<dbReference type="GO" id="GO:0016604">
    <property type="term" value="C:nuclear body"/>
    <property type="evidence" value="ECO:0007669"/>
    <property type="project" value="TreeGrafter"/>
</dbReference>
<evidence type="ECO:0000259" key="12">
    <source>
        <dbReference type="Pfam" id="PF13087"/>
    </source>
</evidence>
<dbReference type="PANTHER" id="PTHR10887:SF495">
    <property type="entry name" value="HELICASE SENATAXIN ISOFORM X1-RELATED"/>
    <property type="match status" value="1"/>
</dbReference>
<sequence length="1938" mass="221425">MSLVDKIHSTYTEDDSSFQEQILHDCMTHYTTIKEENGEHMFCSSDSSATIISYLIVVLAGFGVDFSNEQFHQIRKCLDNCTKCLIQYQLKRATIRKNFIVLKGVSYNNVNHTMEAAGLWESNHLYQLISDSIENKLDNENLKILLSKILAECLLNPKLLRLNQKLKTYFDHCHTFLDLAHTKLIEAGLKVYPGLLYLMFCGNDEQKKWSLSKLPYELQSKNSLLNIDYFNSDDINPLFIEEYEIHFFNIQKPDYYSDEKAIDFWTNVIPLIKFTTTDTIKNELIKPFAYSSFREDHKIRILDMYSLFINHIFSYLKTPLPFLLRFLAISLEKFSNDIFELIKPHNYMSFFDMAFNNPYYKVLLNTLNPEVFPSGLLEADTSKKPFFLDLFKWMEVSAHILNDSNNAQFFIAIFGFMADFMKNPNCGKFIGSYVMDNMTKQLTLKHDIYTDKIMIELFYRGSARALINKKCIVVFDAMTVPFLEPKAIQLIKSCIIFDITAYSYYSFKIQSNVDIIEPEFNNDLWNLLQGKVHSNSNLYNSVFESFKDIVRISEVDVPYKRIKMQNDKVNEDHIKKVTLSSTKHNKIISDFAKSVDKVLNKLSEYLTPNQIKLILKSNNTADGFWSLILSPIDAIYESSIALFTESLNVNDRLEAFRECLKINTIVTLDSFRKSLAKFTSQQLFKPTQRMVKVIMDFINALLDPISGVITSSKMELTLELKTSIVEFWIDVWKFLGMVFKNIFDWSLNYERLKATLDKAAAEKITLGLLNFTRDVLDVSVSVLNGLKIIVSIVTSESFKKEEIQLIKETLLKPIILTLGDLFKWLRLSDSALLVRCVSLITDILDIAYDSSVDLNDELITILVKLCLRAKKFNNKMNAEQTGELLLHARKINSELVEKISNELEEEKQKRAVSPEVKSDYQYTSRNTSTISKQQTLGNYLKPYVRETVTPLEAPKRLSKLELAQMKLAEKRKAAVEPAPPRPSGFNRKAKSVDNLNSDSDNDSDEDDTQGTGLFTKDQVVAKMKKSKMALQSLQAPRFNNSAQRNKNMELTQKKKAEELMRLRLNVDMTPLYKTVLSWSYDNDSELPSDYDASQYRPVKDNFESVEDYQKCFEPLLLLECWQSIQRAKQVGSEIPFRMTVGSKTAVDSFYDIYTSVKKELLNDLRRFGDNDLLVLMLVDSLPVDDTDVNVPKHLIRNVSINCFAKVKEIKNTVGAYTDVTLRVAVDGNKLATRLMSGMDIVGLKVNTMTTLEREFSSLKGLQYYDLYNEIIKGKPADLYHIDETKVAALKSVYDVNDSQARAIEGTVRGSGFSLIQGPPGTGKTKTILGVIGYFLTQQTDKIHRVLAPGVNADISTAKLSTGSVDSKRKILICAPSNAAVDTLVLRIKNGIKNSKGDIFKPTVVRLGQSDAINEQVKDLTLEEQVDAQLSKIKNNDDSSTRSELNKCLAERDGLKAKIEAMSDDNPEKNSLEIKLSAVMAKRRELCKKLDEMREQRAVNYRNREIERRNIQFRILNNAQVVCSTLSGSAHDVLAGMSMTFETVVIDEAAQCIELSAIIPLRYGCKKCIMVGDPNQLPPTVLSQKAASFKYEQSLFVRMQNNFKNAVYLLDVQYRMHPEISMFPSKEFYNSRLKDGPNMPALTKRPWHEIQEYGPYRFFNIKGQQAKNERTQSLFNRVECNIILEIVEDLYRRYPAVDWTAKIGIISPYKEQVRLLKKTFVDKYGALITKQIEFNTVDGFQGQEKDIILFSCVRAETSTGVGFLADIRRMNVALTRARASLWIVGSVEVLSSNKTWRDLYQDAESRGLVTKAFSGFTRRLKLKEHTQPRLTELKDDDYSPDLPIKPNASQNNVVTGKKRVLPDSTMRANKIAKSDSFKKMTIQKKTSGQISKDLKFVQNHQDNVPKTTGYLPPRVNGVPEGLVRISNKKKFKIPKGPKK</sequence>
<feature type="compositionally biased region" description="Polar residues" evidence="9">
    <location>
        <begin position="920"/>
        <end position="931"/>
    </location>
</feature>
<evidence type="ECO:0000259" key="10">
    <source>
        <dbReference type="Pfam" id="PF12726"/>
    </source>
</evidence>
<dbReference type="InterPro" id="IPR027417">
    <property type="entry name" value="P-loop_NTPase"/>
</dbReference>
<keyword evidence="7" id="KW-0539">Nucleus</keyword>
<evidence type="ECO:0008006" key="16">
    <source>
        <dbReference type="Google" id="ProtNLM"/>
    </source>
</evidence>
<dbReference type="Pfam" id="PF23576">
    <property type="entry name" value="SEN1_barrel"/>
    <property type="match status" value="1"/>
</dbReference>
<protein>
    <recommendedName>
        <fullName evidence="16">UvrD-like helicase ATP-binding domain-containing protein</fullName>
    </recommendedName>
</protein>
<keyword evidence="15" id="KW-1185">Reference proteome</keyword>
<dbReference type="CDD" id="cd18808">
    <property type="entry name" value="SF1_C_Upf1"/>
    <property type="match status" value="1"/>
</dbReference>
<dbReference type="EMBL" id="SELW01000155">
    <property type="protein sequence ID" value="TID30357.1"/>
    <property type="molecule type" value="Genomic_DNA"/>
</dbReference>
<dbReference type="GO" id="GO:0016787">
    <property type="term" value="F:hydrolase activity"/>
    <property type="evidence" value="ECO:0007669"/>
    <property type="project" value="UniProtKB-KW"/>
</dbReference>
<feature type="domain" description="DNA2/NAM7 helicase-like C-terminal" evidence="12">
    <location>
        <begin position="1590"/>
        <end position="1786"/>
    </location>
</feature>
<dbReference type="OrthoDB" id="6513042at2759"/>
<dbReference type="Pfam" id="PF13086">
    <property type="entry name" value="AAA_11"/>
    <property type="match status" value="1"/>
</dbReference>
<comment type="subcellular location">
    <subcellularLocation>
        <location evidence="1">Nucleus</location>
    </subcellularLocation>
</comment>
<dbReference type="InterPro" id="IPR041679">
    <property type="entry name" value="DNA2/NAM7-like_C"/>
</dbReference>
<evidence type="ECO:0000259" key="13">
    <source>
        <dbReference type="Pfam" id="PF23576"/>
    </source>
</evidence>
<dbReference type="CDD" id="cd21408">
    <property type="entry name" value="1B_Sen1p-like"/>
    <property type="match status" value="1"/>
</dbReference>
<evidence type="ECO:0000313" key="15">
    <source>
        <dbReference type="Proteomes" id="UP000307173"/>
    </source>
</evidence>
<dbReference type="SUPFAM" id="SSF52540">
    <property type="entry name" value="P-loop containing nucleoside triphosphate hydrolases"/>
    <property type="match status" value="1"/>
</dbReference>
<evidence type="ECO:0000256" key="7">
    <source>
        <dbReference type="ARBA" id="ARBA00023242"/>
    </source>
</evidence>
<dbReference type="STRING" id="52247.A0A4T0X5S3"/>
<dbReference type="CDD" id="cd18042">
    <property type="entry name" value="DEXXQc_SETX"/>
    <property type="match status" value="1"/>
</dbReference>
<dbReference type="InterPro" id="IPR041677">
    <property type="entry name" value="DNA2/NAM7_AAA_11"/>
</dbReference>
<gene>
    <name evidence="14" type="ORF">CANINC_001059</name>
</gene>
<keyword evidence="6" id="KW-0067">ATP-binding</keyword>
<feature type="region of interest" description="Disordered" evidence="9">
    <location>
        <begin position="906"/>
        <end position="931"/>
    </location>
</feature>
<organism evidence="14 15">
    <name type="scientific">Pichia inconspicua</name>
    <dbReference type="NCBI Taxonomy" id="52247"/>
    <lineage>
        <taxon>Eukaryota</taxon>
        <taxon>Fungi</taxon>
        <taxon>Dikarya</taxon>
        <taxon>Ascomycota</taxon>
        <taxon>Saccharomycotina</taxon>
        <taxon>Pichiomycetes</taxon>
        <taxon>Pichiales</taxon>
        <taxon>Pichiaceae</taxon>
        <taxon>Pichia</taxon>
    </lineage>
</organism>
<evidence type="ECO:0000256" key="2">
    <source>
        <dbReference type="ARBA" id="ARBA00007913"/>
    </source>
</evidence>
<comment type="similarity">
    <text evidence="2">Belongs to the DNA2/NAM7 helicase family.</text>
</comment>
<evidence type="ECO:0000256" key="1">
    <source>
        <dbReference type="ARBA" id="ARBA00004123"/>
    </source>
</evidence>
<dbReference type="InterPro" id="IPR045055">
    <property type="entry name" value="DNA2/NAM7-like"/>
</dbReference>
<dbReference type="Gene3D" id="3.40.50.300">
    <property type="entry name" value="P-loop containing nucleotide triphosphate hydrolases"/>
    <property type="match status" value="2"/>
</dbReference>
<keyword evidence="8" id="KW-0175">Coiled coil</keyword>
<proteinExistence type="inferred from homology"/>
<feature type="compositionally biased region" description="Acidic residues" evidence="9">
    <location>
        <begin position="999"/>
        <end position="1008"/>
    </location>
</feature>
<dbReference type="GO" id="GO:0005524">
    <property type="term" value="F:ATP binding"/>
    <property type="evidence" value="ECO:0007669"/>
    <property type="project" value="UniProtKB-KW"/>
</dbReference>
<dbReference type="Pfam" id="PF13087">
    <property type="entry name" value="AAA_12"/>
    <property type="match status" value="1"/>
</dbReference>
<reference evidence="14 15" key="1">
    <citation type="journal article" date="2019" name="Front. Genet.">
        <title>Whole-Genome Sequencing of the Opportunistic Yeast Pathogen Candida inconspicua Uncovers Its Hybrid Origin.</title>
        <authorList>
            <person name="Mixao V."/>
            <person name="Hansen A.P."/>
            <person name="Saus E."/>
            <person name="Boekhout T."/>
            <person name="Lass-Florl C."/>
            <person name="Gabaldon T."/>
        </authorList>
    </citation>
    <scope>NUCLEOTIDE SEQUENCE [LARGE SCALE GENOMIC DNA]</scope>
    <source>
        <strain evidence="14 15">CBS 180</strain>
    </source>
</reference>
<evidence type="ECO:0000256" key="6">
    <source>
        <dbReference type="ARBA" id="ARBA00022840"/>
    </source>
</evidence>
<dbReference type="FunFam" id="3.40.50.300:FF:001152">
    <property type="entry name" value="tRNA-splicing endonuclease, putative"/>
    <property type="match status" value="1"/>
</dbReference>
<keyword evidence="3" id="KW-0547">Nucleotide-binding</keyword>
<dbReference type="InterPro" id="IPR044340">
    <property type="entry name" value="Helicase_Sen1_1B_dom"/>
</dbReference>
<dbReference type="PANTHER" id="PTHR10887">
    <property type="entry name" value="DNA2/NAM7 HELICASE FAMILY"/>
    <property type="match status" value="1"/>
</dbReference>
<feature type="domain" description="Helicase Sen1 N-terminal" evidence="10">
    <location>
        <begin position="73"/>
        <end position="838"/>
    </location>
</feature>
<dbReference type="InterPro" id="IPR056474">
    <property type="entry name" value="SEN1_barrel"/>
</dbReference>